<dbReference type="STRING" id="1470563.SAMN05444000_10896"/>
<evidence type="ECO:0000313" key="1">
    <source>
        <dbReference type="EMBL" id="SHJ41284.1"/>
    </source>
</evidence>
<dbReference type="Gene3D" id="3.40.50.12580">
    <property type="match status" value="1"/>
</dbReference>
<dbReference type="InterPro" id="IPR043148">
    <property type="entry name" value="TagF_C"/>
</dbReference>
<proteinExistence type="predicted"/>
<dbReference type="EMBL" id="FQZQ01000008">
    <property type="protein sequence ID" value="SHJ41284.1"/>
    <property type="molecule type" value="Genomic_DNA"/>
</dbReference>
<reference evidence="2" key="1">
    <citation type="submission" date="2016-11" db="EMBL/GenBank/DDBJ databases">
        <authorList>
            <person name="Varghese N."/>
            <person name="Submissions S."/>
        </authorList>
    </citation>
    <scope>NUCLEOTIDE SEQUENCE [LARGE SCALE GENOMIC DNA]</scope>
    <source>
        <strain evidence="2">DSM 100564</strain>
    </source>
</reference>
<dbReference type="InterPro" id="IPR007833">
    <property type="entry name" value="Capsule_polysaccharide_synth"/>
</dbReference>
<dbReference type="GO" id="GO:0000271">
    <property type="term" value="P:polysaccharide biosynthetic process"/>
    <property type="evidence" value="ECO:0007669"/>
    <property type="project" value="InterPro"/>
</dbReference>
<gene>
    <name evidence="1" type="ORF">SAMN05444000_10896</name>
</gene>
<dbReference type="AlphaFoldDB" id="A0A1M6J3J0"/>
<dbReference type="GO" id="GO:0015774">
    <property type="term" value="P:polysaccharide transport"/>
    <property type="evidence" value="ECO:0007669"/>
    <property type="project" value="InterPro"/>
</dbReference>
<dbReference type="Pfam" id="PF05159">
    <property type="entry name" value="Capsule_synth"/>
    <property type="match status" value="1"/>
</dbReference>
<dbReference type="Proteomes" id="UP000183982">
    <property type="component" value="Unassembled WGS sequence"/>
</dbReference>
<accession>A0A1M6J3J0</accession>
<organism evidence="1 2">
    <name type="scientific">Shimia gijangensis</name>
    <dbReference type="NCBI Taxonomy" id="1470563"/>
    <lineage>
        <taxon>Bacteria</taxon>
        <taxon>Pseudomonadati</taxon>
        <taxon>Pseudomonadota</taxon>
        <taxon>Alphaproteobacteria</taxon>
        <taxon>Rhodobacterales</taxon>
        <taxon>Roseobacteraceae</taxon>
    </lineage>
</organism>
<evidence type="ECO:0000313" key="2">
    <source>
        <dbReference type="Proteomes" id="UP000183982"/>
    </source>
</evidence>
<protein>
    <submittedName>
        <fullName evidence="1">Capsule polysaccharide biosynthesis protein</fullName>
    </submittedName>
</protein>
<keyword evidence="2" id="KW-1185">Reference proteome</keyword>
<sequence length="317" mass="36119">MGQGAKKGLVFHLPASWLTQDGKEIPPFYQKAFEGLDGLGVPYKTIVLDRERVLQRIDADECFHLINHGNTPHPRALMVGLAYLYPFWHVDPKGIRAFSSIGETRFRPGQIDGDTAREFLTGLRHKWVEPRKSRYEQQRQIAEDLPEGATAVFLQSEKYRLVEETCFMDCWQMIEACLEADQGPVVVKPHPLDLDQDTYERLVEMQNQHTDLHISLDNIHDILDSCERVVTINSAVGIEAYMHRKPVILCGQSDFHHIADVARSPAALTELLKQEPSGRVHAKFLYWYFAQNCVNAGRGNVARQILRKVRAAGYSLE</sequence>
<name>A0A1M6J3J0_9RHOB</name>